<feature type="non-terminal residue" evidence="1">
    <location>
        <position position="1"/>
    </location>
</feature>
<proteinExistence type="predicted"/>
<evidence type="ECO:0000313" key="1">
    <source>
        <dbReference type="EMBL" id="GAF79650.1"/>
    </source>
</evidence>
<dbReference type="AlphaFoldDB" id="X0TU54"/>
<reference evidence="1" key="1">
    <citation type="journal article" date="2014" name="Front. Microbiol.">
        <title>High frequency of phylogenetically diverse reductive dehalogenase-homologous genes in deep subseafloor sedimentary metagenomes.</title>
        <authorList>
            <person name="Kawai M."/>
            <person name="Futagami T."/>
            <person name="Toyoda A."/>
            <person name="Takaki Y."/>
            <person name="Nishi S."/>
            <person name="Hori S."/>
            <person name="Arai W."/>
            <person name="Tsubouchi T."/>
            <person name="Morono Y."/>
            <person name="Uchiyama I."/>
            <person name="Ito T."/>
            <person name="Fujiyama A."/>
            <person name="Inagaki F."/>
            <person name="Takami H."/>
        </authorList>
    </citation>
    <scope>NUCLEOTIDE SEQUENCE</scope>
    <source>
        <strain evidence="1">Expedition CK06-06</strain>
    </source>
</reference>
<comment type="caution">
    <text evidence="1">The sequence shown here is derived from an EMBL/GenBank/DDBJ whole genome shotgun (WGS) entry which is preliminary data.</text>
</comment>
<feature type="non-terminal residue" evidence="1">
    <location>
        <position position="482"/>
    </location>
</feature>
<dbReference type="EMBL" id="BARS01003231">
    <property type="protein sequence ID" value="GAF79650.1"/>
    <property type="molecule type" value="Genomic_DNA"/>
</dbReference>
<protein>
    <submittedName>
        <fullName evidence="1">Uncharacterized protein</fullName>
    </submittedName>
</protein>
<organism evidence="1">
    <name type="scientific">marine sediment metagenome</name>
    <dbReference type="NCBI Taxonomy" id="412755"/>
    <lineage>
        <taxon>unclassified sequences</taxon>
        <taxon>metagenomes</taxon>
        <taxon>ecological metagenomes</taxon>
    </lineage>
</organism>
<gene>
    <name evidence="1" type="ORF">S01H1_06240</name>
</gene>
<name>X0TU54_9ZZZZ</name>
<accession>X0TU54</accession>
<sequence length="482" mass="51156">PSTIPIPANTFGTADAIGNELTYSGQVSASKVPADPTSPGYDVFGSPLTNPGTPQQNMDITGYTGDWDGVAYLVASHLTGSETVVSSTGTSTPTVSAGRIDFTIGTCPYLELSDGTVYISESDPLSLQDTIYDIGPSGNHATLTDATLPFFTTEMDGSKLLADGFSEGLPDGVELWVDPDTQTIDGSNFSTFDSETGIGRIVSDGTSVTLEVANALTVGGNYQITYEEISKTGLQLQTNFNAANTQFFESITFTDEADQTTYNMKRTGACDVTFKLSVQQIPQGKIPANPSTGLSALGQPLTSTAGQIAGQPDGVELWVDPTEETIDANNYSTYDSETGICRIVSDGTFVKLRIGGAVVSGSTYKVVATDVVATLGSLQIIIGEAVELTNDLTVDIEATGTQISINRSAACDVTFRLSVQELRANTPVYFNAPLSSSFFEADEDNLVWYDALGVPKDVTPDDLVGWGKNYSDQYFFDDDRNL</sequence>